<reference evidence="3" key="1">
    <citation type="submission" date="2016-02" db="EMBL/GenBank/DDBJ databases">
        <title>Draft Genome Sequence of Sporotomaculum syntrophicum Strain FB, a Syntrophic Benzoate Degrader.</title>
        <authorList>
            <person name="Nobu M.K."/>
            <person name="Narihiro T."/>
            <person name="Qiu Y.-L."/>
            <person name="Ohashi A."/>
            <person name="Liu W.-T."/>
            <person name="Yuji S."/>
        </authorList>
    </citation>
    <scope>NUCLEOTIDE SEQUENCE</scope>
    <source>
        <strain evidence="3">FB</strain>
    </source>
</reference>
<evidence type="ECO:0000259" key="2">
    <source>
        <dbReference type="PROSITE" id="PS50968"/>
    </source>
</evidence>
<dbReference type="EMBL" id="LSRS01000002">
    <property type="protein sequence ID" value="KAF1086016.1"/>
    <property type="molecule type" value="Genomic_DNA"/>
</dbReference>
<dbReference type="OrthoDB" id="163546at2"/>
<dbReference type="PANTHER" id="PTHR45266">
    <property type="entry name" value="OXALOACETATE DECARBOXYLASE ALPHA CHAIN"/>
    <property type="match status" value="1"/>
</dbReference>
<sequence>MVQVNAPMVGKVLSVDAKVGAQVKKNDVLVTLEAMKMLFKVYAPSSGEVAEVNVGSGDVVNTDTVLVTLK</sequence>
<evidence type="ECO:0000313" key="3">
    <source>
        <dbReference type="EMBL" id="KAF1086016.1"/>
    </source>
</evidence>
<dbReference type="InterPro" id="IPR001882">
    <property type="entry name" value="Biotin_BS"/>
</dbReference>
<dbReference type="Gene3D" id="2.40.50.100">
    <property type="match status" value="1"/>
</dbReference>
<dbReference type="AlphaFoldDB" id="A0A9D2WSB8"/>
<dbReference type="Proteomes" id="UP000798488">
    <property type="component" value="Unassembled WGS sequence"/>
</dbReference>
<dbReference type="InterPro" id="IPR000089">
    <property type="entry name" value="Biotin_lipoyl"/>
</dbReference>
<name>A0A9D2WSB8_9FIRM</name>
<gene>
    <name evidence="3" type="primary">gcdC_1</name>
    <name evidence="3" type="ORF">SPSYN_00754</name>
</gene>
<dbReference type="InterPro" id="IPR011053">
    <property type="entry name" value="Single_hybrid_motif"/>
</dbReference>
<dbReference type="SUPFAM" id="SSF51230">
    <property type="entry name" value="Single hybrid motif"/>
    <property type="match status" value="1"/>
</dbReference>
<dbReference type="CDD" id="cd06850">
    <property type="entry name" value="biotinyl_domain"/>
    <property type="match status" value="1"/>
</dbReference>
<organism evidence="3 4">
    <name type="scientific">Sporotomaculum syntrophicum</name>
    <dbReference type="NCBI Taxonomy" id="182264"/>
    <lineage>
        <taxon>Bacteria</taxon>
        <taxon>Bacillati</taxon>
        <taxon>Bacillota</taxon>
        <taxon>Clostridia</taxon>
        <taxon>Eubacteriales</taxon>
        <taxon>Desulfallaceae</taxon>
        <taxon>Sporotomaculum</taxon>
    </lineage>
</organism>
<dbReference type="Pfam" id="PF00364">
    <property type="entry name" value="Biotin_lipoyl"/>
    <property type="match status" value="1"/>
</dbReference>
<dbReference type="RefSeq" id="WP_161821161.1">
    <property type="nucleotide sequence ID" value="NZ_LSRS01000002.1"/>
</dbReference>
<dbReference type="FunFam" id="2.40.50.100:FF:000003">
    <property type="entry name" value="Acetyl-CoA carboxylase biotin carboxyl carrier protein"/>
    <property type="match status" value="1"/>
</dbReference>
<evidence type="ECO:0000256" key="1">
    <source>
        <dbReference type="ARBA" id="ARBA00023267"/>
    </source>
</evidence>
<dbReference type="PROSITE" id="PS50968">
    <property type="entry name" value="BIOTINYL_LIPOYL"/>
    <property type="match status" value="1"/>
</dbReference>
<evidence type="ECO:0000313" key="4">
    <source>
        <dbReference type="Proteomes" id="UP000798488"/>
    </source>
</evidence>
<comment type="caution">
    <text evidence="3">The sequence shown here is derived from an EMBL/GenBank/DDBJ whole genome shotgun (WGS) entry which is preliminary data.</text>
</comment>
<dbReference type="InterPro" id="IPR050709">
    <property type="entry name" value="Biotin_Carboxyl_Carrier/Decarb"/>
</dbReference>
<proteinExistence type="predicted"/>
<dbReference type="PANTHER" id="PTHR45266:SF3">
    <property type="entry name" value="OXALOACETATE DECARBOXYLASE ALPHA CHAIN"/>
    <property type="match status" value="1"/>
</dbReference>
<keyword evidence="1" id="KW-0092">Biotin</keyword>
<keyword evidence="4" id="KW-1185">Reference proteome</keyword>
<feature type="domain" description="Lipoyl-binding" evidence="2">
    <location>
        <begin position="1"/>
        <end position="70"/>
    </location>
</feature>
<accession>A0A9D2WSB8</accession>
<dbReference type="PROSITE" id="PS00188">
    <property type="entry name" value="BIOTIN"/>
    <property type="match status" value="1"/>
</dbReference>
<protein>
    <submittedName>
        <fullName evidence="3">Glutaconyl-CoA decarboxylase subunit gamma</fullName>
    </submittedName>
</protein>